<gene>
    <name evidence="1" type="ORF">CARN5_2135</name>
</gene>
<comment type="caution">
    <text evidence="1">The sequence shown here is derived from an EMBL/GenBank/DDBJ whole genome shotgun (WGS) entry which is preliminary data.</text>
</comment>
<accession>E6QB26</accession>
<organism evidence="1">
    <name type="scientific">mine drainage metagenome</name>
    <dbReference type="NCBI Taxonomy" id="410659"/>
    <lineage>
        <taxon>unclassified sequences</taxon>
        <taxon>metagenomes</taxon>
        <taxon>ecological metagenomes</taxon>
    </lineage>
</organism>
<proteinExistence type="predicted"/>
<dbReference type="AlphaFoldDB" id="E6QB26"/>
<evidence type="ECO:0000313" key="1">
    <source>
        <dbReference type="EMBL" id="CBI04402.1"/>
    </source>
</evidence>
<reference evidence="1" key="1">
    <citation type="submission" date="2009-10" db="EMBL/GenBank/DDBJ databases">
        <title>Diversity of trophic interactions inside an arsenic-rich microbial ecosystem.</title>
        <authorList>
            <person name="Bertin P.N."/>
            <person name="Heinrich-Salmeron A."/>
            <person name="Pelletier E."/>
            <person name="Goulhen-Chollet F."/>
            <person name="Arsene-Ploetze F."/>
            <person name="Gallien S."/>
            <person name="Calteau A."/>
            <person name="Vallenet D."/>
            <person name="Casiot C."/>
            <person name="Chane-Woon-Ming B."/>
            <person name="Giloteaux L."/>
            <person name="Barakat M."/>
            <person name="Bonnefoy V."/>
            <person name="Bruneel O."/>
            <person name="Chandler M."/>
            <person name="Cleiss J."/>
            <person name="Duran R."/>
            <person name="Elbaz-Poulichet F."/>
            <person name="Fonknechten N."/>
            <person name="Lauga B."/>
            <person name="Mornico D."/>
            <person name="Ortet P."/>
            <person name="Schaeffer C."/>
            <person name="Siguier P."/>
            <person name="Alexander Thil Smith A."/>
            <person name="Van Dorsselaer A."/>
            <person name="Weissenbach J."/>
            <person name="Medigue C."/>
            <person name="Le Paslier D."/>
        </authorList>
    </citation>
    <scope>NUCLEOTIDE SEQUENCE</scope>
</reference>
<sequence length="39" mass="4321">MHEEYPRVVVIIDLSRNFGKEAALTAGWTTPAANQIHSP</sequence>
<name>E6QB26_9ZZZZ</name>
<protein>
    <submittedName>
        <fullName evidence="1">Uncharacterized protein</fullName>
    </submittedName>
</protein>
<dbReference type="EMBL" id="CABP01000061">
    <property type="protein sequence ID" value="CBI04402.1"/>
    <property type="molecule type" value="Genomic_DNA"/>
</dbReference>